<dbReference type="PANTHER" id="PTHR42714:SF6">
    <property type="entry name" value="TRANSLATION INITIATION FACTOR IF-2"/>
    <property type="match status" value="1"/>
</dbReference>
<dbReference type="CDD" id="cd00880">
    <property type="entry name" value="Era_like"/>
    <property type="match status" value="1"/>
</dbReference>
<dbReference type="InterPro" id="IPR027417">
    <property type="entry name" value="P-loop_NTPase"/>
</dbReference>
<dbReference type="InterPro" id="IPR021147">
    <property type="entry name" value="DUF697"/>
</dbReference>
<dbReference type="GO" id="GO:0016020">
    <property type="term" value="C:membrane"/>
    <property type="evidence" value="ECO:0007669"/>
    <property type="project" value="UniProtKB-SubCell"/>
</dbReference>
<organism evidence="7 8">
    <name type="scientific">Acaryochloris thomasi RCC1774</name>
    <dbReference type="NCBI Taxonomy" id="1764569"/>
    <lineage>
        <taxon>Bacteria</taxon>
        <taxon>Bacillati</taxon>
        <taxon>Cyanobacteriota</taxon>
        <taxon>Cyanophyceae</taxon>
        <taxon>Acaryochloridales</taxon>
        <taxon>Acaryochloridaceae</taxon>
        <taxon>Acaryochloris</taxon>
        <taxon>Acaryochloris thomasi</taxon>
    </lineage>
</organism>
<feature type="transmembrane region" description="Helical" evidence="5">
    <location>
        <begin position="296"/>
        <end position="322"/>
    </location>
</feature>
<feature type="transmembrane region" description="Helical" evidence="5">
    <location>
        <begin position="375"/>
        <end position="393"/>
    </location>
</feature>
<keyword evidence="8" id="KW-1185">Reference proteome</keyword>
<keyword evidence="2 5" id="KW-0812">Transmembrane</keyword>
<dbReference type="RefSeq" id="WP_110984914.1">
    <property type="nucleotide sequence ID" value="NZ_CAWNWM010000002.1"/>
</dbReference>
<keyword evidence="4 5" id="KW-0472">Membrane</keyword>
<gene>
    <name evidence="7" type="primary">era_2</name>
    <name evidence="7" type="ORF">C1752_00956</name>
</gene>
<dbReference type="Gene3D" id="3.40.50.300">
    <property type="entry name" value="P-loop containing nucleotide triphosphate hydrolases"/>
    <property type="match status" value="1"/>
</dbReference>
<feature type="transmembrane region" description="Helical" evidence="5">
    <location>
        <begin position="342"/>
        <end position="363"/>
    </location>
</feature>
<dbReference type="Pfam" id="PF01926">
    <property type="entry name" value="MMR_HSR1"/>
    <property type="match status" value="1"/>
</dbReference>
<dbReference type="GO" id="GO:0030488">
    <property type="term" value="P:tRNA methylation"/>
    <property type="evidence" value="ECO:0007669"/>
    <property type="project" value="TreeGrafter"/>
</dbReference>
<evidence type="ECO:0000256" key="4">
    <source>
        <dbReference type="ARBA" id="ARBA00023136"/>
    </source>
</evidence>
<dbReference type="EMBL" id="PQWO01000002">
    <property type="protein sequence ID" value="PZD74550.1"/>
    <property type="molecule type" value="Genomic_DNA"/>
</dbReference>
<accession>A0A2W1JMG4</accession>
<evidence type="ECO:0000256" key="1">
    <source>
        <dbReference type="ARBA" id="ARBA00004141"/>
    </source>
</evidence>
<dbReference type="GO" id="GO:0005525">
    <property type="term" value="F:GTP binding"/>
    <property type="evidence" value="ECO:0007669"/>
    <property type="project" value="InterPro"/>
</dbReference>
<evidence type="ECO:0000313" key="8">
    <source>
        <dbReference type="Proteomes" id="UP000248857"/>
    </source>
</evidence>
<dbReference type="GO" id="GO:0005737">
    <property type="term" value="C:cytoplasm"/>
    <property type="evidence" value="ECO:0007669"/>
    <property type="project" value="TreeGrafter"/>
</dbReference>
<dbReference type="AlphaFoldDB" id="A0A2W1JMG4"/>
<evidence type="ECO:0000256" key="2">
    <source>
        <dbReference type="ARBA" id="ARBA00022692"/>
    </source>
</evidence>
<dbReference type="SUPFAM" id="SSF52540">
    <property type="entry name" value="P-loop containing nucleoside triphosphate hydrolases"/>
    <property type="match status" value="1"/>
</dbReference>
<protein>
    <submittedName>
        <fullName evidence="7">GTPase Era</fullName>
    </submittedName>
</protein>
<comment type="subcellular location">
    <subcellularLocation>
        <location evidence="1">Membrane</location>
        <topology evidence="1">Multi-pass membrane protein</topology>
    </subcellularLocation>
</comment>
<evidence type="ECO:0000256" key="3">
    <source>
        <dbReference type="ARBA" id="ARBA00022989"/>
    </source>
</evidence>
<dbReference type="Pfam" id="PF05128">
    <property type="entry name" value="DUF697"/>
    <property type="match status" value="1"/>
</dbReference>
<keyword evidence="3 5" id="KW-1133">Transmembrane helix</keyword>
<evidence type="ECO:0000313" key="7">
    <source>
        <dbReference type="EMBL" id="PZD74550.1"/>
    </source>
</evidence>
<dbReference type="Proteomes" id="UP000248857">
    <property type="component" value="Unassembled WGS sequence"/>
</dbReference>
<evidence type="ECO:0000259" key="6">
    <source>
        <dbReference type="Pfam" id="PF01926"/>
    </source>
</evidence>
<evidence type="ECO:0000256" key="5">
    <source>
        <dbReference type="SAM" id="Phobius"/>
    </source>
</evidence>
<feature type="domain" description="G" evidence="6">
    <location>
        <begin position="61"/>
        <end position="177"/>
    </location>
</feature>
<sequence length="450" mass="48910">MPIANQATDWQTALQDRATQSLQQMIQDHGQLPLELQSELQNQLGVLTGLQNKLSQNLIQIAAFGFVSRGKSAVLNALFAEPIFPVGPLNGETQWPRSVRWSPTLAEIENASLQIELIDTPGLDEIEGQGRAQMARDIASTADLILFIVAGAPTPEELAALGELRQVQRPILMVVNKADLYPNLQPETIYEKLANLQQVLTSNEILLTAAAPAPVPVRSEWPDGRSKEDWEVPPPNVESLRQRLLKLLNQEGRGLLTVNALLQAEGIEQEISQRLAENYSKSAEALIGKFLVVKGVAIALLPFLFLDLLGCGLFDLLLVGALVRHYGLPTSRYRVDQIWQRLFSNIGSILLIEIVSGILFGLGGDAAIIDNAGNLLPLVSGAIAQAGVAAYGAQKIGQATQTYLIQGATWGPIGPSTIIYQMLQALKPDMLLYRLRQNLTPLPIESGAPN</sequence>
<dbReference type="InterPro" id="IPR006073">
    <property type="entry name" value="GTP-bd"/>
</dbReference>
<name>A0A2W1JMG4_9CYAN</name>
<dbReference type="GO" id="GO:0002098">
    <property type="term" value="P:tRNA wobble uridine modification"/>
    <property type="evidence" value="ECO:0007669"/>
    <property type="project" value="TreeGrafter"/>
</dbReference>
<comment type="caution">
    <text evidence="7">The sequence shown here is derived from an EMBL/GenBank/DDBJ whole genome shotgun (WGS) entry which is preliminary data.</text>
</comment>
<dbReference type="OrthoDB" id="494524at2"/>
<proteinExistence type="predicted"/>
<dbReference type="PANTHER" id="PTHR42714">
    <property type="entry name" value="TRNA MODIFICATION GTPASE GTPBP3"/>
    <property type="match status" value="1"/>
</dbReference>
<reference evidence="7 8" key="1">
    <citation type="journal article" date="2018" name="Sci. Rep.">
        <title>A novel species of the marine cyanobacterium Acaryochloris with a unique pigment content and lifestyle.</title>
        <authorList>
            <person name="Partensky F."/>
            <person name="Six C."/>
            <person name="Ratin M."/>
            <person name="Garczarek L."/>
            <person name="Vaulot D."/>
            <person name="Probert I."/>
            <person name="Calteau A."/>
            <person name="Gourvil P."/>
            <person name="Marie D."/>
            <person name="Grebert T."/>
            <person name="Bouchier C."/>
            <person name="Le Panse S."/>
            <person name="Gachenot M."/>
            <person name="Rodriguez F."/>
            <person name="Garrido J.L."/>
        </authorList>
    </citation>
    <scope>NUCLEOTIDE SEQUENCE [LARGE SCALE GENOMIC DNA]</scope>
    <source>
        <strain evidence="7 8">RCC1774</strain>
    </source>
</reference>